<protein>
    <submittedName>
        <fullName evidence="1">Uncharacterized protein</fullName>
    </submittedName>
</protein>
<proteinExistence type="predicted"/>
<comment type="caution">
    <text evidence="1">The sequence shown here is derived from an EMBL/GenBank/DDBJ whole genome shotgun (WGS) entry which is preliminary data.</text>
</comment>
<organism evidence="1">
    <name type="scientific">bioreactor metagenome</name>
    <dbReference type="NCBI Taxonomy" id="1076179"/>
    <lineage>
        <taxon>unclassified sequences</taxon>
        <taxon>metagenomes</taxon>
        <taxon>ecological metagenomes</taxon>
    </lineage>
</organism>
<dbReference type="AlphaFoldDB" id="A0A645F1A8"/>
<gene>
    <name evidence="1" type="ORF">SDC9_154810</name>
</gene>
<name>A0A645F1A8_9ZZZZ</name>
<evidence type="ECO:0000313" key="1">
    <source>
        <dbReference type="EMBL" id="MPN07540.1"/>
    </source>
</evidence>
<accession>A0A645F1A8</accession>
<dbReference type="EMBL" id="VSSQ01053513">
    <property type="protein sequence ID" value="MPN07540.1"/>
    <property type="molecule type" value="Genomic_DNA"/>
</dbReference>
<reference evidence="1" key="1">
    <citation type="submission" date="2019-08" db="EMBL/GenBank/DDBJ databases">
        <authorList>
            <person name="Kucharzyk K."/>
            <person name="Murdoch R.W."/>
            <person name="Higgins S."/>
            <person name="Loffler F."/>
        </authorList>
    </citation>
    <scope>NUCLEOTIDE SEQUENCE</scope>
</reference>
<sequence>MNDFWQLEISNKKDSNGYSIFLWINNMSAGTGNYVVNQSNGLLYEEGPNNNQIILISPEGKKYLSSTNSGNIFISRAEVTSSTNIISGTFSCKVYNIENSSDIINVTDGRFDINYTTLNH</sequence>